<dbReference type="InterPro" id="IPR024610">
    <property type="entry name" value="ING_N_histone-binding"/>
</dbReference>
<evidence type="ECO:0000256" key="2">
    <source>
        <dbReference type="ARBA" id="ARBA00010210"/>
    </source>
</evidence>
<feature type="coiled-coil region" evidence="10">
    <location>
        <begin position="91"/>
        <end position="118"/>
    </location>
</feature>
<evidence type="ECO:0000256" key="10">
    <source>
        <dbReference type="SAM" id="Coils"/>
    </source>
</evidence>
<evidence type="ECO:0000256" key="5">
    <source>
        <dbReference type="ARBA" id="ARBA00022833"/>
    </source>
</evidence>
<feature type="domain" description="Inhibitor of growth protein N-terminal histone-binding" evidence="13">
    <location>
        <begin position="14"/>
        <end position="130"/>
    </location>
</feature>
<dbReference type="AlphaFoldDB" id="A0A4Y7TZ02"/>
<keyword evidence="7" id="KW-0539">Nucleus</keyword>
<feature type="site" description="Histone H3K4me3 binding" evidence="8">
    <location>
        <position position="301"/>
    </location>
</feature>
<feature type="domain" description="Zinc finger PHD-type" evidence="12">
    <location>
        <begin position="278"/>
        <end position="325"/>
    </location>
</feature>
<comment type="caution">
    <text evidence="14">The sequence shown here is derived from an EMBL/GenBank/DDBJ whole genome shotgun (WGS) entry which is preliminary data.</text>
</comment>
<dbReference type="GO" id="GO:0006355">
    <property type="term" value="P:regulation of DNA-templated transcription"/>
    <property type="evidence" value="ECO:0007669"/>
    <property type="project" value="TreeGrafter"/>
</dbReference>
<feature type="binding site" evidence="9">
    <location>
        <position position="281"/>
    </location>
    <ligand>
        <name>Zn(2+)</name>
        <dbReference type="ChEBI" id="CHEBI:29105"/>
        <label>1</label>
    </ligand>
</feature>
<feature type="binding site" evidence="9">
    <location>
        <position position="303"/>
    </location>
    <ligand>
        <name>Zn(2+)</name>
        <dbReference type="ChEBI" id="CHEBI:29105"/>
        <label>1</label>
    </ligand>
</feature>
<dbReference type="InterPro" id="IPR019786">
    <property type="entry name" value="Zinc_finger_PHD-type_CS"/>
</dbReference>
<evidence type="ECO:0000256" key="6">
    <source>
        <dbReference type="ARBA" id="ARBA00022853"/>
    </source>
</evidence>
<evidence type="ECO:0000259" key="13">
    <source>
        <dbReference type="SMART" id="SM01408"/>
    </source>
</evidence>
<dbReference type="InterPro" id="IPR001965">
    <property type="entry name" value="Znf_PHD"/>
</dbReference>
<dbReference type="CDD" id="cd16858">
    <property type="entry name" value="ING_ING3_Yng2p"/>
    <property type="match status" value="1"/>
</dbReference>
<feature type="binding site" evidence="9">
    <location>
        <position position="279"/>
    </location>
    <ligand>
        <name>Zn(2+)</name>
        <dbReference type="ChEBI" id="CHEBI:29105"/>
        <label>1</label>
    </ligand>
</feature>
<evidence type="ECO:0008006" key="16">
    <source>
        <dbReference type="Google" id="ProtNLM"/>
    </source>
</evidence>
<feature type="region of interest" description="Disordered" evidence="11">
    <location>
        <begin position="182"/>
        <end position="271"/>
    </location>
</feature>
<dbReference type="SUPFAM" id="SSF57903">
    <property type="entry name" value="FYVE/PHD zinc finger"/>
    <property type="match status" value="1"/>
</dbReference>
<dbReference type="EMBL" id="QPFP01000001">
    <property type="protein sequence ID" value="TEB39407.1"/>
    <property type="molecule type" value="Genomic_DNA"/>
</dbReference>
<accession>A0A4Y7TZ02</accession>
<feature type="site" description="Histone H3K4me3 binding" evidence="8">
    <location>
        <position position="293"/>
    </location>
</feature>
<evidence type="ECO:0000256" key="9">
    <source>
        <dbReference type="PIRSR" id="PIRSR628651-51"/>
    </source>
</evidence>
<feature type="site" description="Histone H3K4me3 binding" evidence="8">
    <location>
        <position position="278"/>
    </location>
</feature>
<dbReference type="GO" id="GO:0006325">
    <property type="term" value="P:chromatin organization"/>
    <property type="evidence" value="ECO:0007669"/>
    <property type="project" value="UniProtKB-KW"/>
</dbReference>
<feature type="binding site" evidence="9">
    <location>
        <position position="297"/>
    </location>
    <ligand>
        <name>Zn(2+)</name>
        <dbReference type="ChEBI" id="CHEBI:29105"/>
        <label>2</label>
    </ligand>
</feature>
<dbReference type="PANTHER" id="PTHR10333:SF42">
    <property type="entry name" value="INHIBITOR OF GROWTH PROTEIN 5"/>
    <property type="match status" value="1"/>
</dbReference>
<dbReference type="GO" id="GO:0000785">
    <property type="term" value="C:chromatin"/>
    <property type="evidence" value="ECO:0007669"/>
    <property type="project" value="UniProtKB-ARBA"/>
</dbReference>
<evidence type="ECO:0000256" key="7">
    <source>
        <dbReference type="ARBA" id="ARBA00023242"/>
    </source>
</evidence>
<protein>
    <recommendedName>
        <fullName evidence="16">Chromatin modification-related protein</fullName>
    </recommendedName>
</protein>
<comment type="similarity">
    <text evidence="2">Belongs to the ING family.</text>
</comment>
<comment type="subcellular location">
    <subcellularLocation>
        <location evidence="1">Nucleus</location>
    </subcellularLocation>
</comment>
<dbReference type="InterPro" id="IPR028651">
    <property type="entry name" value="ING_fam"/>
</dbReference>
<feature type="compositionally biased region" description="Acidic residues" evidence="11">
    <location>
        <begin position="256"/>
        <end position="271"/>
    </location>
</feature>
<keyword evidence="4" id="KW-0863">Zinc-finger</keyword>
<feature type="coiled-coil region" evidence="10">
    <location>
        <begin position="29"/>
        <end position="56"/>
    </location>
</feature>
<gene>
    <name evidence="14" type="ORF">FA13DRAFT_1784169</name>
</gene>
<evidence type="ECO:0000256" key="3">
    <source>
        <dbReference type="ARBA" id="ARBA00022723"/>
    </source>
</evidence>
<feature type="binding site" evidence="9">
    <location>
        <position position="292"/>
    </location>
    <ligand>
        <name>Zn(2+)</name>
        <dbReference type="ChEBI" id="CHEBI:29105"/>
        <label>2</label>
    </ligand>
</feature>
<dbReference type="GO" id="GO:0005634">
    <property type="term" value="C:nucleus"/>
    <property type="evidence" value="ECO:0007669"/>
    <property type="project" value="UniProtKB-SubCell"/>
</dbReference>
<evidence type="ECO:0000259" key="12">
    <source>
        <dbReference type="SMART" id="SM00249"/>
    </source>
</evidence>
<keyword evidence="15" id="KW-1185">Reference proteome</keyword>
<dbReference type="GO" id="GO:0008270">
    <property type="term" value="F:zinc ion binding"/>
    <property type="evidence" value="ECO:0007669"/>
    <property type="project" value="UniProtKB-KW"/>
</dbReference>
<feature type="binding site" evidence="9">
    <location>
        <position position="321"/>
    </location>
    <ligand>
        <name>Zn(2+)</name>
        <dbReference type="ChEBI" id="CHEBI:29105"/>
        <label>2</label>
    </ligand>
</feature>
<feature type="binding site" evidence="9">
    <location>
        <position position="324"/>
    </location>
    <ligand>
        <name>Zn(2+)</name>
        <dbReference type="ChEBI" id="CHEBI:29105"/>
        <label>2</label>
    </ligand>
</feature>
<evidence type="ECO:0000256" key="11">
    <source>
        <dbReference type="SAM" id="MobiDB-lite"/>
    </source>
</evidence>
<evidence type="ECO:0000313" key="15">
    <source>
        <dbReference type="Proteomes" id="UP000298030"/>
    </source>
</evidence>
<dbReference type="Pfam" id="PF12998">
    <property type="entry name" value="ING"/>
    <property type="match status" value="1"/>
</dbReference>
<evidence type="ECO:0000256" key="8">
    <source>
        <dbReference type="PIRSR" id="PIRSR628651-50"/>
    </source>
</evidence>
<keyword evidence="3 9" id="KW-0479">Metal-binding</keyword>
<organism evidence="14 15">
    <name type="scientific">Coprinellus micaceus</name>
    <name type="common">Glistening ink-cap mushroom</name>
    <name type="synonym">Coprinus micaceus</name>
    <dbReference type="NCBI Taxonomy" id="71717"/>
    <lineage>
        <taxon>Eukaryota</taxon>
        <taxon>Fungi</taxon>
        <taxon>Dikarya</taxon>
        <taxon>Basidiomycota</taxon>
        <taxon>Agaricomycotina</taxon>
        <taxon>Agaricomycetes</taxon>
        <taxon>Agaricomycetidae</taxon>
        <taxon>Agaricales</taxon>
        <taxon>Agaricineae</taxon>
        <taxon>Psathyrellaceae</taxon>
        <taxon>Coprinellus</taxon>
    </lineage>
</organism>
<dbReference type="SMART" id="SM01408">
    <property type="entry name" value="ING"/>
    <property type="match status" value="1"/>
</dbReference>
<feature type="binding site" evidence="9">
    <location>
        <position position="306"/>
    </location>
    <ligand>
        <name>Zn(2+)</name>
        <dbReference type="ChEBI" id="CHEBI:29105"/>
        <label>1</label>
    </ligand>
</feature>
<dbReference type="Proteomes" id="UP000298030">
    <property type="component" value="Unassembled WGS sequence"/>
</dbReference>
<feature type="site" description="Histone H3K4me3 binding" evidence="8">
    <location>
        <position position="289"/>
    </location>
</feature>
<reference evidence="14 15" key="1">
    <citation type="journal article" date="2019" name="Nat. Ecol. Evol.">
        <title>Megaphylogeny resolves global patterns of mushroom evolution.</title>
        <authorList>
            <person name="Varga T."/>
            <person name="Krizsan K."/>
            <person name="Foldi C."/>
            <person name="Dima B."/>
            <person name="Sanchez-Garcia M."/>
            <person name="Sanchez-Ramirez S."/>
            <person name="Szollosi G.J."/>
            <person name="Szarkandi J.G."/>
            <person name="Papp V."/>
            <person name="Albert L."/>
            <person name="Andreopoulos W."/>
            <person name="Angelini C."/>
            <person name="Antonin V."/>
            <person name="Barry K.W."/>
            <person name="Bougher N.L."/>
            <person name="Buchanan P."/>
            <person name="Buyck B."/>
            <person name="Bense V."/>
            <person name="Catcheside P."/>
            <person name="Chovatia M."/>
            <person name="Cooper J."/>
            <person name="Damon W."/>
            <person name="Desjardin D."/>
            <person name="Finy P."/>
            <person name="Geml J."/>
            <person name="Haridas S."/>
            <person name="Hughes K."/>
            <person name="Justo A."/>
            <person name="Karasinski D."/>
            <person name="Kautmanova I."/>
            <person name="Kiss B."/>
            <person name="Kocsube S."/>
            <person name="Kotiranta H."/>
            <person name="LaButti K.M."/>
            <person name="Lechner B.E."/>
            <person name="Liimatainen K."/>
            <person name="Lipzen A."/>
            <person name="Lukacs Z."/>
            <person name="Mihaltcheva S."/>
            <person name="Morgado L.N."/>
            <person name="Niskanen T."/>
            <person name="Noordeloos M.E."/>
            <person name="Ohm R.A."/>
            <person name="Ortiz-Santana B."/>
            <person name="Ovrebo C."/>
            <person name="Racz N."/>
            <person name="Riley R."/>
            <person name="Savchenko A."/>
            <person name="Shiryaev A."/>
            <person name="Soop K."/>
            <person name="Spirin V."/>
            <person name="Szebenyi C."/>
            <person name="Tomsovsky M."/>
            <person name="Tulloss R.E."/>
            <person name="Uehling J."/>
            <person name="Grigoriev I.V."/>
            <person name="Vagvolgyi C."/>
            <person name="Papp T."/>
            <person name="Martin F.M."/>
            <person name="Miettinen O."/>
            <person name="Hibbett D.S."/>
            <person name="Nagy L.G."/>
        </authorList>
    </citation>
    <scope>NUCLEOTIDE SEQUENCE [LARGE SCALE GENOMIC DNA]</scope>
    <source>
        <strain evidence="14 15">FP101781</strain>
    </source>
</reference>
<feature type="compositionally biased region" description="Low complexity" evidence="11">
    <location>
        <begin position="65"/>
        <end position="82"/>
    </location>
</feature>
<dbReference type="PROSITE" id="PS01359">
    <property type="entry name" value="ZF_PHD_1"/>
    <property type="match status" value="1"/>
</dbReference>
<dbReference type="Gene3D" id="6.10.140.1740">
    <property type="match status" value="1"/>
</dbReference>
<feature type="region of interest" description="Disordered" evidence="11">
    <location>
        <begin position="62"/>
        <end position="85"/>
    </location>
</feature>
<dbReference type="CDD" id="cd15505">
    <property type="entry name" value="PHD_ING"/>
    <property type="match status" value="1"/>
</dbReference>
<keyword evidence="10" id="KW-0175">Coiled coil</keyword>
<dbReference type="Gene3D" id="3.30.40.10">
    <property type="entry name" value="Zinc/RING finger domain, C3HC4 (zinc finger)"/>
    <property type="match status" value="1"/>
</dbReference>
<keyword evidence="5 9" id="KW-0862">Zinc</keyword>
<dbReference type="STRING" id="71717.A0A4Y7TZ02"/>
<feature type="compositionally biased region" description="Low complexity" evidence="11">
    <location>
        <begin position="183"/>
        <end position="199"/>
    </location>
</feature>
<keyword evidence="6" id="KW-0156">Chromatin regulator</keyword>
<dbReference type="OrthoDB" id="5411773at2759"/>
<sequence>MATTSATHEEAAYIASEFIYSIDNLPNEVTHLLLEIQHRETRAQELQQEIDKESSRYIRHSLRLSSPSSGSSSASSSGSPSSKLMAIPGKISTAYAEIEELSNQKQEIAQRLVALIEQTRTRLDIELGKVRAIQGEPPEFPGMPKPLVGVSSGIDTMKMPALAMTESLKAALAGTPIADTRYSSPSLPATPVAASPAVPSHKRRKVTASASTPSIKVPASAWAQKRSASPTVQPSISAAGNPRSRLSRQIHPPTRDDDEDEQMEGGEQEEVDEDDRAYCYCQKSSFGDMVACDGRDCPYEWFHWGCVGIKNASAVPATFYCNHCKAKKADMGPGSTRKGRRK</sequence>
<dbReference type="PANTHER" id="PTHR10333">
    <property type="entry name" value="INHIBITOR OF GROWTH PROTEIN"/>
    <property type="match status" value="1"/>
</dbReference>
<name>A0A4Y7TZ02_COPMI</name>
<dbReference type="InterPro" id="IPR013083">
    <property type="entry name" value="Znf_RING/FYVE/PHD"/>
</dbReference>
<feature type="compositionally biased region" description="Polar residues" evidence="11">
    <location>
        <begin position="226"/>
        <end position="238"/>
    </location>
</feature>
<evidence type="ECO:0000313" key="14">
    <source>
        <dbReference type="EMBL" id="TEB39407.1"/>
    </source>
</evidence>
<dbReference type="SMART" id="SM00249">
    <property type="entry name" value="PHD"/>
    <property type="match status" value="1"/>
</dbReference>
<evidence type="ECO:0000256" key="1">
    <source>
        <dbReference type="ARBA" id="ARBA00004123"/>
    </source>
</evidence>
<evidence type="ECO:0000256" key="4">
    <source>
        <dbReference type="ARBA" id="ARBA00022771"/>
    </source>
</evidence>
<proteinExistence type="inferred from homology"/>
<dbReference type="InterPro" id="IPR011011">
    <property type="entry name" value="Znf_FYVE_PHD"/>
</dbReference>